<dbReference type="AlphaFoldDB" id="A0AAW2WV78"/>
<proteinExistence type="predicted"/>
<reference evidence="2" key="2">
    <citation type="journal article" date="2024" name="Plant">
        <title>Genomic evolution and insights into agronomic trait innovations of Sesamum species.</title>
        <authorList>
            <person name="Miao H."/>
            <person name="Wang L."/>
            <person name="Qu L."/>
            <person name="Liu H."/>
            <person name="Sun Y."/>
            <person name="Le M."/>
            <person name="Wang Q."/>
            <person name="Wei S."/>
            <person name="Zheng Y."/>
            <person name="Lin W."/>
            <person name="Duan Y."/>
            <person name="Cao H."/>
            <person name="Xiong S."/>
            <person name="Wang X."/>
            <person name="Wei L."/>
            <person name="Li C."/>
            <person name="Ma Q."/>
            <person name="Ju M."/>
            <person name="Zhao R."/>
            <person name="Li G."/>
            <person name="Mu C."/>
            <person name="Tian Q."/>
            <person name="Mei H."/>
            <person name="Zhang T."/>
            <person name="Gao T."/>
            <person name="Zhang H."/>
        </authorList>
    </citation>
    <scope>NUCLEOTIDE SEQUENCE</scope>
    <source>
        <strain evidence="2">KEN1</strain>
    </source>
</reference>
<name>A0AAW2WV78_9LAMI</name>
<accession>A0AAW2WV78</accession>
<dbReference type="InterPro" id="IPR043502">
    <property type="entry name" value="DNA/RNA_pol_sf"/>
</dbReference>
<feature type="domain" description="Reverse transcriptase" evidence="1">
    <location>
        <begin position="102"/>
        <end position="384"/>
    </location>
</feature>
<evidence type="ECO:0000313" key="2">
    <source>
        <dbReference type="EMBL" id="KAL0445672.1"/>
    </source>
</evidence>
<dbReference type="SUPFAM" id="SSF56672">
    <property type="entry name" value="DNA/RNA polymerases"/>
    <property type="match status" value="1"/>
</dbReference>
<dbReference type="Pfam" id="PF00078">
    <property type="entry name" value="RVT_1"/>
    <property type="match status" value="1"/>
</dbReference>
<dbReference type="InterPro" id="IPR000477">
    <property type="entry name" value="RT_dom"/>
</dbReference>
<dbReference type="PANTHER" id="PTHR31635:SF196">
    <property type="entry name" value="REVERSE TRANSCRIPTASE DOMAIN-CONTAINING PROTEIN-RELATED"/>
    <property type="match status" value="1"/>
</dbReference>
<dbReference type="EMBL" id="JACGWN010000006">
    <property type="protein sequence ID" value="KAL0445672.1"/>
    <property type="molecule type" value="Genomic_DNA"/>
</dbReference>
<dbReference type="CDD" id="cd01650">
    <property type="entry name" value="RT_nLTR_like"/>
    <property type="match status" value="1"/>
</dbReference>
<comment type="caution">
    <text evidence="2">The sequence shown here is derived from an EMBL/GenBank/DDBJ whole genome shotgun (WGS) entry which is preliminary data.</text>
</comment>
<protein>
    <recommendedName>
        <fullName evidence="1">Reverse transcriptase domain-containing protein</fullName>
    </recommendedName>
</protein>
<gene>
    <name evidence="2" type="ORF">Slati_1695100</name>
</gene>
<dbReference type="PROSITE" id="PS50878">
    <property type="entry name" value="RT_POL"/>
    <property type="match status" value="1"/>
</dbReference>
<sequence>MRGSYVEATAAKPTSLVRETGTPLISRLGLVLGDEGILLLNSGIRMGNGARLVKGFRGLFLLILLTCFRRLPLSRRLWTRSLGDAGKYWHIVCPEVTSFVLDFLNQGHFDTMFNYTYIVLNPKCDSAENMSHFRPISLCNITYNIAFKMLSNRLKPILPTIISESQSAFILGRLITDNVLVAYELNHYLAHKTWGSVGHAALKLDLSKAYDRVEWIFLERVLAKLGFSLQFISLVHACVSSVSYSFILNGHKFWYLHPHRGLRQGDPLSSYLFLFCAEALSSTITRAINRGELRGVAVSRQGPRVSHLLFADDNLMFCQASPDAMRSMRQILRDFEATSGLMVNLEKSSVAFSRNIPDEHKTELANILEIQVVAKHEKYLGLPALVGDPRERFFRS</sequence>
<organism evidence="2">
    <name type="scientific">Sesamum latifolium</name>
    <dbReference type="NCBI Taxonomy" id="2727402"/>
    <lineage>
        <taxon>Eukaryota</taxon>
        <taxon>Viridiplantae</taxon>
        <taxon>Streptophyta</taxon>
        <taxon>Embryophyta</taxon>
        <taxon>Tracheophyta</taxon>
        <taxon>Spermatophyta</taxon>
        <taxon>Magnoliopsida</taxon>
        <taxon>eudicotyledons</taxon>
        <taxon>Gunneridae</taxon>
        <taxon>Pentapetalae</taxon>
        <taxon>asterids</taxon>
        <taxon>lamiids</taxon>
        <taxon>Lamiales</taxon>
        <taxon>Pedaliaceae</taxon>
        <taxon>Sesamum</taxon>
    </lineage>
</organism>
<evidence type="ECO:0000259" key="1">
    <source>
        <dbReference type="PROSITE" id="PS50878"/>
    </source>
</evidence>
<reference evidence="2" key="1">
    <citation type="submission" date="2020-06" db="EMBL/GenBank/DDBJ databases">
        <authorList>
            <person name="Li T."/>
            <person name="Hu X."/>
            <person name="Zhang T."/>
            <person name="Song X."/>
            <person name="Zhang H."/>
            <person name="Dai N."/>
            <person name="Sheng W."/>
            <person name="Hou X."/>
            <person name="Wei L."/>
        </authorList>
    </citation>
    <scope>NUCLEOTIDE SEQUENCE</scope>
    <source>
        <strain evidence="2">KEN1</strain>
        <tissue evidence="2">Leaf</tissue>
    </source>
</reference>
<dbReference type="PANTHER" id="PTHR31635">
    <property type="entry name" value="REVERSE TRANSCRIPTASE DOMAIN-CONTAINING PROTEIN-RELATED"/>
    <property type="match status" value="1"/>
</dbReference>